<keyword evidence="2" id="KW-1185">Reference proteome</keyword>
<organism evidence="1 2">
    <name type="scientific">Aeromonas veronii</name>
    <dbReference type="NCBI Taxonomy" id="654"/>
    <lineage>
        <taxon>Bacteria</taxon>
        <taxon>Pseudomonadati</taxon>
        <taxon>Pseudomonadota</taxon>
        <taxon>Gammaproteobacteria</taxon>
        <taxon>Aeromonadales</taxon>
        <taxon>Aeromonadaceae</taxon>
        <taxon>Aeromonas</taxon>
    </lineage>
</organism>
<dbReference type="RefSeq" id="WP_115578155.1">
    <property type="nucleotide sequence ID" value="NZ_NMUS01000090.1"/>
</dbReference>
<evidence type="ECO:0000313" key="1">
    <source>
        <dbReference type="EMBL" id="TYD40382.1"/>
    </source>
</evidence>
<gene>
    <name evidence="1" type="ORF">CJF24_20780</name>
</gene>
<reference evidence="1 2" key="1">
    <citation type="submission" date="2017-08" db="EMBL/GenBank/DDBJ databases">
        <title>Aeromonas veronii bv sobria strain NS22 whole genome sequencing.</title>
        <authorList>
            <person name="Katharios P."/>
            <person name="Ha V.Q."/>
            <person name="Smyrli M."/>
        </authorList>
    </citation>
    <scope>NUCLEOTIDE SEQUENCE [LARGE SCALE GENOMIC DNA]</scope>
    <source>
        <strain evidence="1 2">NS22</strain>
    </source>
</reference>
<evidence type="ECO:0000313" key="2">
    <source>
        <dbReference type="Proteomes" id="UP000323129"/>
    </source>
</evidence>
<dbReference type="Proteomes" id="UP000323129">
    <property type="component" value="Unassembled WGS sequence"/>
</dbReference>
<sequence>MTKNIDDIHYFTYENMLIRFKRAKSEDTLDTMYKGAIKKSNNILQGNELFLAQIAIERALDRCQQDFDSLHISMTRKINHIVKKAEAPCKQYNPEDEMRRLLSNMS</sequence>
<accession>A0ABY3MG46</accession>
<protein>
    <recommendedName>
        <fullName evidence="3">DUF5405 domain-containing protein</fullName>
    </recommendedName>
</protein>
<evidence type="ECO:0008006" key="3">
    <source>
        <dbReference type="Google" id="ProtNLM"/>
    </source>
</evidence>
<dbReference type="EMBL" id="NQMC01000100">
    <property type="protein sequence ID" value="TYD40382.1"/>
    <property type="molecule type" value="Genomic_DNA"/>
</dbReference>
<name>A0ABY3MG46_AERVE</name>
<proteinExistence type="predicted"/>
<comment type="caution">
    <text evidence="1">The sequence shown here is derived from an EMBL/GenBank/DDBJ whole genome shotgun (WGS) entry which is preliminary data.</text>
</comment>